<comment type="function">
    <text evidence="6">ATP-dependent specificity component of the Clp protease. It directs the protease to specific substrates. Can perform chaperone functions in the absence of ClpP.</text>
</comment>
<dbReference type="SMART" id="SM00382">
    <property type="entry name" value="AAA"/>
    <property type="match status" value="1"/>
</dbReference>
<dbReference type="AlphaFoldDB" id="A0A379DA03"/>
<evidence type="ECO:0000256" key="5">
    <source>
        <dbReference type="ARBA" id="ARBA00023186"/>
    </source>
</evidence>
<keyword evidence="5 6" id="KW-0143">Chaperone</keyword>
<dbReference type="PANTHER" id="PTHR48102:SF7">
    <property type="entry name" value="ATP-DEPENDENT CLP PROTEASE ATP-BINDING SUBUNIT CLPX-LIKE, MITOCHONDRIAL"/>
    <property type="match status" value="1"/>
</dbReference>
<dbReference type="HAMAP" id="MF_00175">
    <property type="entry name" value="ClpX"/>
    <property type="match status" value="1"/>
</dbReference>
<dbReference type="GO" id="GO:0046983">
    <property type="term" value="F:protein dimerization activity"/>
    <property type="evidence" value="ECO:0007669"/>
    <property type="project" value="UniProtKB-UniRule"/>
</dbReference>
<comment type="subunit">
    <text evidence="6">Component of the ClpX-ClpP complex. Forms a hexameric ring that, in the presence of ATP, binds to fourteen ClpP subunits assembled into a disk-like structure with a central cavity, resembling the structure of eukaryotic proteasomes.</text>
</comment>
<dbReference type="InterPro" id="IPR050052">
    <property type="entry name" value="ATP-dep_Clp_protease_ClpX"/>
</dbReference>
<keyword evidence="9" id="KW-0378">Hydrolase</keyword>
<dbReference type="Gene3D" id="3.40.50.300">
    <property type="entry name" value="P-loop containing nucleotide triphosphate hydrolases"/>
    <property type="match status" value="1"/>
</dbReference>
<dbReference type="GO" id="GO:0008270">
    <property type="term" value="F:zinc ion binding"/>
    <property type="evidence" value="ECO:0007669"/>
    <property type="project" value="UniProtKB-UniRule"/>
</dbReference>
<dbReference type="NCBIfam" id="TIGR00382">
    <property type="entry name" value="clpX"/>
    <property type="match status" value="1"/>
</dbReference>
<feature type="binding site" evidence="6">
    <location>
        <begin position="118"/>
        <end position="125"/>
    </location>
    <ligand>
        <name>ATP</name>
        <dbReference type="ChEBI" id="CHEBI:30616"/>
    </ligand>
</feature>
<dbReference type="Pfam" id="PF10431">
    <property type="entry name" value="ClpB_D2-small"/>
    <property type="match status" value="1"/>
</dbReference>
<reference evidence="9 10" key="1">
    <citation type="submission" date="2018-06" db="EMBL/GenBank/DDBJ databases">
        <authorList>
            <consortium name="Pathogen Informatics"/>
            <person name="Doyle S."/>
        </authorList>
    </citation>
    <scope>NUCLEOTIDE SEQUENCE [LARGE SCALE GENOMIC DNA]</scope>
    <source>
        <strain evidence="9 10">NCTC11088</strain>
    </source>
</reference>
<dbReference type="InterPro" id="IPR010603">
    <property type="entry name" value="Znf_CppX_C4"/>
</dbReference>
<dbReference type="InterPro" id="IPR046425">
    <property type="entry name" value="ClpX_bact"/>
</dbReference>
<dbReference type="GO" id="GO:0140662">
    <property type="term" value="F:ATP-dependent protein folding chaperone"/>
    <property type="evidence" value="ECO:0007669"/>
    <property type="project" value="InterPro"/>
</dbReference>
<dbReference type="InterPro" id="IPR003959">
    <property type="entry name" value="ATPase_AAA_core"/>
</dbReference>
<dbReference type="GO" id="GO:0016887">
    <property type="term" value="F:ATP hydrolysis activity"/>
    <property type="evidence" value="ECO:0007669"/>
    <property type="project" value="InterPro"/>
</dbReference>
<dbReference type="InterPro" id="IPR038366">
    <property type="entry name" value="Znf_CppX_C4_sf"/>
</dbReference>
<keyword evidence="2 6" id="KW-0547">Nucleotide-binding</keyword>
<feature type="binding site" evidence="6 7">
    <location>
        <position position="15"/>
    </location>
    <ligand>
        <name>Zn(2+)</name>
        <dbReference type="ChEBI" id="CHEBI:29105"/>
    </ligand>
</feature>
<dbReference type="GO" id="GO:0051082">
    <property type="term" value="F:unfolded protein binding"/>
    <property type="evidence" value="ECO:0007669"/>
    <property type="project" value="UniProtKB-UniRule"/>
</dbReference>
<keyword evidence="3 6" id="KW-0862">Zinc</keyword>
<dbReference type="SUPFAM" id="SSF57716">
    <property type="entry name" value="Glucocorticoid receptor-like (DNA-binding domain)"/>
    <property type="match status" value="1"/>
</dbReference>
<dbReference type="InterPro" id="IPR027417">
    <property type="entry name" value="P-loop_NTPase"/>
</dbReference>
<dbReference type="PANTHER" id="PTHR48102">
    <property type="entry name" value="ATP-DEPENDENT CLP PROTEASE ATP-BINDING SUBUNIT CLPX-LIKE, MITOCHONDRIAL-RELATED"/>
    <property type="match status" value="1"/>
</dbReference>
<accession>A0A379DA03</accession>
<dbReference type="PROSITE" id="PS51902">
    <property type="entry name" value="CLPX_ZB"/>
    <property type="match status" value="1"/>
</dbReference>
<comment type="similarity">
    <text evidence="6 7">Belongs to the ClpX chaperone family.</text>
</comment>
<keyword evidence="9" id="KW-0645">Protease</keyword>
<dbReference type="FunFam" id="1.10.8.60:FF:000002">
    <property type="entry name" value="ATP-dependent Clp protease ATP-binding subunit ClpX"/>
    <property type="match status" value="1"/>
</dbReference>
<name>A0A379DA03_9FIRM</name>
<dbReference type="EMBL" id="UGTH01000001">
    <property type="protein sequence ID" value="SUB74689.1"/>
    <property type="molecule type" value="Genomic_DNA"/>
</dbReference>
<evidence type="ECO:0000313" key="9">
    <source>
        <dbReference type="EMBL" id="SUB74689.1"/>
    </source>
</evidence>
<gene>
    <name evidence="6 9" type="primary">clpX</name>
    <name evidence="9" type="ORF">NCTC11088_00442</name>
</gene>
<dbReference type="Proteomes" id="UP000254777">
    <property type="component" value="Unassembled WGS sequence"/>
</dbReference>
<dbReference type="GO" id="GO:0051603">
    <property type="term" value="P:proteolysis involved in protein catabolic process"/>
    <property type="evidence" value="ECO:0007669"/>
    <property type="project" value="TreeGrafter"/>
</dbReference>
<organism evidence="9 10">
    <name type="scientific">Peptoniphilus indolicus</name>
    <dbReference type="NCBI Taxonomy" id="33030"/>
    <lineage>
        <taxon>Bacteria</taxon>
        <taxon>Bacillati</taxon>
        <taxon>Bacillota</taxon>
        <taxon>Tissierellia</taxon>
        <taxon>Tissierellales</taxon>
        <taxon>Peptoniphilaceae</taxon>
        <taxon>Peptoniphilus</taxon>
    </lineage>
</organism>
<evidence type="ECO:0000256" key="7">
    <source>
        <dbReference type="PROSITE-ProRule" id="PRU01250"/>
    </source>
</evidence>
<sequence>MAKGTLNKEDEIARCSFCGKAYNQVDRLIAGPNVYICNECIDLCEEILNEEQKELLNTEFDLKKPAEIKNVLDQYVIKQEKAKRSLAVAVYNHYKRISTHRDKDDVELQKSNILMVGPTGSGKTLLAQTLAKVLNVPFAIADATTLTEAGYVGEDVENIILKLVQAADYDIEKAEKGIIYIDEIDKIARKAENVSITRDVSGEGVQQALLKIIEGTVANVPPQGGRKHPNQEFIQVDTTNILFIVGGAFDGIDSIIESRTEKSSMGFGSELTDKNRDRGLLLKDVRTEDFLKFGLIPELIGRLPITVTLEQLDEDALIEILTQPKNALVKQYKALLKLDDVELEFEDEALKYIAKSAIEKKAGARGLRSIIENTIMDIMYEIPSRDDVEKVIITKDSVSGDKSPELILKNVN</sequence>
<dbReference type="CDD" id="cd19497">
    <property type="entry name" value="RecA-like_ClpX"/>
    <property type="match status" value="1"/>
</dbReference>
<evidence type="ECO:0000313" key="10">
    <source>
        <dbReference type="Proteomes" id="UP000254777"/>
    </source>
</evidence>
<dbReference type="SUPFAM" id="SSF52540">
    <property type="entry name" value="P-loop containing nucleoside triphosphate hydrolases"/>
    <property type="match status" value="1"/>
</dbReference>
<dbReference type="InterPro" id="IPR059188">
    <property type="entry name" value="Znf_CLPX-like"/>
</dbReference>
<dbReference type="SMART" id="SM00994">
    <property type="entry name" value="zf-C4_ClpX"/>
    <property type="match status" value="1"/>
</dbReference>
<dbReference type="GO" id="GO:0005524">
    <property type="term" value="F:ATP binding"/>
    <property type="evidence" value="ECO:0007669"/>
    <property type="project" value="UniProtKB-UniRule"/>
</dbReference>
<dbReference type="GO" id="GO:0008233">
    <property type="term" value="F:peptidase activity"/>
    <property type="evidence" value="ECO:0007669"/>
    <property type="project" value="UniProtKB-KW"/>
</dbReference>
<dbReference type="NCBIfam" id="NF003745">
    <property type="entry name" value="PRK05342.1"/>
    <property type="match status" value="1"/>
</dbReference>
<feature type="binding site" evidence="6 7">
    <location>
        <position position="40"/>
    </location>
    <ligand>
        <name>Zn(2+)</name>
        <dbReference type="ChEBI" id="CHEBI:29105"/>
    </ligand>
</feature>
<evidence type="ECO:0000256" key="4">
    <source>
        <dbReference type="ARBA" id="ARBA00022840"/>
    </source>
</evidence>
<dbReference type="InterPro" id="IPR019489">
    <property type="entry name" value="Clp_ATPase_C"/>
</dbReference>
<evidence type="ECO:0000256" key="1">
    <source>
        <dbReference type="ARBA" id="ARBA00022723"/>
    </source>
</evidence>
<feature type="binding site" evidence="6 7">
    <location>
        <position position="37"/>
    </location>
    <ligand>
        <name>Zn(2+)</name>
        <dbReference type="ChEBI" id="CHEBI:29105"/>
    </ligand>
</feature>
<evidence type="ECO:0000256" key="2">
    <source>
        <dbReference type="ARBA" id="ARBA00022741"/>
    </source>
</evidence>
<dbReference type="Pfam" id="PF07724">
    <property type="entry name" value="AAA_2"/>
    <property type="match status" value="1"/>
</dbReference>
<dbReference type="InterPro" id="IPR004487">
    <property type="entry name" value="Clp_protease_ATP-bd_su_ClpX"/>
</dbReference>
<dbReference type="GO" id="GO:0009376">
    <property type="term" value="C:HslUV protease complex"/>
    <property type="evidence" value="ECO:0007669"/>
    <property type="project" value="TreeGrafter"/>
</dbReference>
<dbReference type="Gene3D" id="1.10.8.60">
    <property type="match status" value="1"/>
</dbReference>
<evidence type="ECO:0000259" key="8">
    <source>
        <dbReference type="PROSITE" id="PS51902"/>
    </source>
</evidence>
<dbReference type="GO" id="GO:0051301">
    <property type="term" value="P:cell division"/>
    <property type="evidence" value="ECO:0007669"/>
    <property type="project" value="TreeGrafter"/>
</dbReference>
<keyword evidence="4 6" id="KW-0067">ATP-binding</keyword>
<dbReference type="InterPro" id="IPR003593">
    <property type="entry name" value="AAA+_ATPase"/>
</dbReference>
<keyword evidence="1 6" id="KW-0479">Metal-binding</keyword>
<dbReference type="Gene3D" id="6.20.220.10">
    <property type="entry name" value="ClpX chaperone, C4-type zinc finger domain"/>
    <property type="match status" value="1"/>
</dbReference>
<protein>
    <recommendedName>
        <fullName evidence="6">ATP-dependent Clp protease ATP-binding subunit ClpX</fullName>
    </recommendedName>
</protein>
<dbReference type="RefSeq" id="WP_004821922.1">
    <property type="nucleotide sequence ID" value="NZ_UGTH01000001.1"/>
</dbReference>
<dbReference type="FunFam" id="3.40.50.300:FF:000005">
    <property type="entry name" value="ATP-dependent Clp protease ATP-binding subunit ClpX"/>
    <property type="match status" value="1"/>
</dbReference>
<dbReference type="SMART" id="SM01086">
    <property type="entry name" value="ClpB_D2-small"/>
    <property type="match status" value="1"/>
</dbReference>
<proteinExistence type="inferred from homology"/>
<dbReference type="Pfam" id="PF06689">
    <property type="entry name" value="zf-C4_ClpX"/>
    <property type="match status" value="1"/>
</dbReference>
<feature type="binding site" evidence="6 7">
    <location>
        <position position="18"/>
    </location>
    <ligand>
        <name>Zn(2+)</name>
        <dbReference type="ChEBI" id="CHEBI:29105"/>
    </ligand>
</feature>
<evidence type="ECO:0000256" key="6">
    <source>
        <dbReference type="HAMAP-Rule" id="MF_00175"/>
    </source>
</evidence>
<evidence type="ECO:0000256" key="3">
    <source>
        <dbReference type="ARBA" id="ARBA00022833"/>
    </source>
</evidence>
<feature type="domain" description="ClpX-type ZB" evidence="8">
    <location>
        <begin position="1"/>
        <end position="56"/>
    </location>
</feature>